<dbReference type="WBParaSite" id="MBELARI_LOCUS7510">
    <property type="protein sequence ID" value="MBELARI_LOCUS7510"/>
    <property type="gene ID" value="MBELARI_LOCUS7510"/>
</dbReference>
<keyword evidence="2" id="KW-1185">Reference proteome</keyword>
<feature type="chain" id="PRO_5041973143" evidence="1">
    <location>
        <begin position="24"/>
        <end position="175"/>
    </location>
</feature>
<proteinExistence type="predicted"/>
<feature type="signal peptide" evidence="1">
    <location>
        <begin position="1"/>
        <end position="23"/>
    </location>
</feature>
<dbReference type="Proteomes" id="UP000887575">
    <property type="component" value="Unassembled WGS sequence"/>
</dbReference>
<evidence type="ECO:0000313" key="3">
    <source>
        <dbReference type="WBParaSite" id="MBELARI_LOCUS7510"/>
    </source>
</evidence>
<evidence type="ECO:0000256" key="1">
    <source>
        <dbReference type="SAM" id="SignalP"/>
    </source>
</evidence>
<sequence>MISFIKNIIYFWILFLQFLPAYSEVLPQHHAPEFPLFNLSSWKPSTKLDFIDEGIAPPDANSNSSTRPDEFLANEASREFKSEVWIVVVLCMLLCLAMRHANDFYSGEATTLVPEGYSLGRFKHRGVEEKKKYESRVERDFKQMEKKILKGEAEAKTRRLMKNRVSTDTEILAEI</sequence>
<accession>A0AAF3JB17</accession>
<organism evidence="2 3">
    <name type="scientific">Mesorhabditis belari</name>
    <dbReference type="NCBI Taxonomy" id="2138241"/>
    <lineage>
        <taxon>Eukaryota</taxon>
        <taxon>Metazoa</taxon>
        <taxon>Ecdysozoa</taxon>
        <taxon>Nematoda</taxon>
        <taxon>Chromadorea</taxon>
        <taxon>Rhabditida</taxon>
        <taxon>Rhabditina</taxon>
        <taxon>Rhabditomorpha</taxon>
        <taxon>Rhabditoidea</taxon>
        <taxon>Rhabditidae</taxon>
        <taxon>Mesorhabditinae</taxon>
        <taxon>Mesorhabditis</taxon>
    </lineage>
</organism>
<dbReference type="AlphaFoldDB" id="A0AAF3JB17"/>
<evidence type="ECO:0000313" key="2">
    <source>
        <dbReference type="Proteomes" id="UP000887575"/>
    </source>
</evidence>
<protein>
    <submittedName>
        <fullName evidence="3">Transmembrane protein</fullName>
    </submittedName>
</protein>
<keyword evidence="1" id="KW-0732">Signal</keyword>
<name>A0AAF3JB17_9BILA</name>
<reference evidence="3" key="1">
    <citation type="submission" date="2024-02" db="UniProtKB">
        <authorList>
            <consortium name="WormBaseParasite"/>
        </authorList>
    </citation>
    <scope>IDENTIFICATION</scope>
</reference>